<dbReference type="AlphaFoldDB" id="A0A0K9PH24"/>
<accession>A0A0K9PH24</accession>
<comment type="caution">
    <text evidence="2">The sequence shown here is derived from an EMBL/GenBank/DDBJ whole genome shotgun (WGS) entry which is preliminary data.</text>
</comment>
<evidence type="ECO:0000313" key="3">
    <source>
        <dbReference type="Proteomes" id="UP000036987"/>
    </source>
</evidence>
<organism evidence="2 3">
    <name type="scientific">Zostera marina</name>
    <name type="common">Eelgrass</name>
    <dbReference type="NCBI Taxonomy" id="29655"/>
    <lineage>
        <taxon>Eukaryota</taxon>
        <taxon>Viridiplantae</taxon>
        <taxon>Streptophyta</taxon>
        <taxon>Embryophyta</taxon>
        <taxon>Tracheophyta</taxon>
        <taxon>Spermatophyta</taxon>
        <taxon>Magnoliopsida</taxon>
        <taxon>Liliopsida</taxon>
        <taxon>Zosteraceae</taxon>
        <taxon>Zostera</taxon>
    </lineage>
</organism>
<keyword evidence="3" id="KW-1185">Reference proteome</keyword>
<dbReference type="EMBL" id="LFYR01000852">
    <property type="protein sequence ID" value="KMZ68251.1"/>
    <property type="molecule type" value="Genomic_DNA"/>
</dbReference>
<keyword evidence="1" id="KW-1133">Transmembrane helix</keyword>
<keyword evidence="1" id="KW-0472">Membrane</keyword>
<sequence length="129" mass="14731">MVKYFKDKHDKDCRQWRGIFRGILVCYIGFLVYSIIHHVLNPWHLGSTCIVNTASERDMEVVTEVMIHAEIRGKRFLCRTHASFVSGRIGIKSKAPITGKEFGINRQKAGRSCFCRILCCKINKAGGRT</sequence>
<dbReference type="OrthoDB" id="1904339at2759"/>
<gene>
    <name evidence="2" type="ORF">ZOSMA_244G00020</name>
</gene>
<name>A0A0K9PH24_ZOSMR</name>
<protein>
    <submittedName>
        <fullName evidence="2">Uncharacterized protein</fullName>
    </submittedName>
</protein>
<dbReference type="Proteomes" id="UP000036987">
    <property type="component" value="Unassembled WGS sequence"/>
</dbReference>
<feature type="transmembrane region" description="Helical" evidence="1">
    <location>
        <begin position="20"/>
        <end position="40"/>
    </location>
</feature>
<dbReference type="STRING" id="29655.A0A0K9PH24"/>
<evidence type="ECO:0000313" key="2">
    <source>
        <dbReference type="EMBL" id="KMZ68251.1"/>
    </source>
</evidence>
<proteinExistence type="predicted"/>
<reference evidence="3" key="1">
    <citation type="journal article" date="2016" name="Nature">
        <title>The genome of the seagrass Zostera marina reveals angiosperm adaptation to the sea.</title>
        <authorList>
            <person name="Olsen J.L."/>
            <person name="Rouze P."/>
            <person name="Verhelst B."/>
            <person name="Lin Y.-C."/>
            <person name="Bayer T."/>
            <person name="Collen J."/>
            <person name="Dattolo E."/>
            <person name="De Paoli E."/>
            <person name="Dittami S."/>
            <person name="Maumus F."/>
            <person name="Michel G."/>
            <person name="Kersting A."/>
            <person name="Lauritano C."/>
            <person name="Lohaus R."/>
            <person name="Toepel M."/>
            <person name="Tonon T."/>
            <person name="Vanneste K."/>
            <person name="Amirebrahimi M."/>
            <person name="Brakel J."/>
            <person name="Bostroem C."/>
            <person name="Chovatia M."/>
            <person name="Grimwood J."/>
            <person name="Jenkins J.W."/>
            <person name="Jueterbock A."/>
            <person name="Mraz A."/>
            <person name="Stam W.T."/>
            <person name="Tice H."/>
            <person name="Bornberg-Bauer E."/>
            <person name="Green P.J."/>
            <person name="Pearson G.A."/>
            <person name="Procaccini G."/>
            <person name="Duarte C.M."/>
            <person name="Schmutz J."/>
            <person name="Reusch T.B.H."/>
            <person name="Van de Peer Y."/>
        </authorList>
    </citation>
    <scope>NUCLEOTIDE SEQUENCE [LARGE SCALE GENOMIC DNA]</scope>
    <source>
        <strain evidence="3">cv. Finnish</strain>
    </source>
</reference>
<evidence type="ECO:0000256" key="1">
    <source>
        <dbReference type="SAM" id="Phobius"/>
    </source>
</evidence>
<keyword evidence="1" id="KW-0812">Transmembrane</keyword>